<keyword evidence="2 6" id="KW-0645">Protease</keyword>
<dbReference type="SUPFAM" id="SSF52096">
    <property type="entry name" value="ClpP/crotonase"/>
    <property type="match status" value="1"/>
</dbReference>
<evidence type="ECO:0000256" key="7">
    <source>
        <dbReference type="PROSITE-ProRule" id="PRU10085"/>
    </source>
</evidence>
<dbReference type="InterPro" id="IPR023562">
    <property type="entry name" value="ClpP/TepA"/>
</dbReference>
<dbReference type="PROSITE" id="PS00381">
    <property type="entry name" value="CLP_PROTEASE_SER"/>
    <property type="match status" value="1"/>
</dbReference>
<evidence type="ECO:0000256" key="4">
    <source>
        <dbReference type="ARBA" id="ARBA00022825"/>
    </source>
</evidence>
<dbReference type="AlphaFoldDB" id="A0A841L3T5"/>
<keyword evidence="10" id="KW-1185">Reference proteome</keyword>
<dbReference type="EMBL" id="JACIIV010000010">
    <property type="protein sequence ID" value="MBB6227509.1"/>
    <property type="molecule type" value="Genomic_DNA"/>
</dbReference>
<dbReference type="GO" id="GO:0005737">
    <property type="term" value="C:cytoplasm"/>
    <property type="evidence" value="ECO:0007669"/>
    <property type="project" value="UniProtKB-SubCell"/>
</dbReference>
<dbReference type="GO" id="GO:0004176">
    <property type="term" value="F:ATP-dependent peptidase activity"/>
    <property type="evidence" value="ECO:0007669"/>
    <property type="project" value="InterPro"/>
</dbReference>
<comment type="subunit">
    <text evidence="6">Fourteen ClpP subunits assemble into 2 heptameric rings which stack back to back to give a disk-like structure with a central cavity, resembling the structure of eukaryotic proteasomes.</text>
</comment>
<dbReference type="PANTHER" id="PTHR10381">
    <property type="entry name" value="ATP-DEPENDENT CLP PROTEASE PROTEOLYTIC SUBUNIT"/>
    <property type="match status" value="1"/>
</dbReference>
<dbReference type="HAMAP" id="MF_00444">
    <property type="entry name" value="ClpP"/>
    <property type="match status" value="1"/>
</dbReference>
<evidence type="ECO:0000256" key="1">
    <source>
        <dbReference type="ARBA" id="ARBA00007039"/>
    </source>
</evidence>
<dbReference type="InterPro" id="IPR029045">
    <property type="entry name" value="ClpP/crotonase-like_dom_sf"/>
</dbReference>
<reference evidence="9 10" key="1">
    <citation type="submission" date="2020-08" db="EMBL/GenBank/DDBJ databases">
        <title>Genomic Encyclopedia of Type Strains, Phase IV (KMG-IV): sequencing the most valuable type-strain genomes for metagenomic binning, comparative biology and taxonomic classification.</title>
        <authorList>
            <person name="Goeker M."/>
        </authorList>
    </citation>
    <scope>NUCLEOTIDE SEQUENCE [LARGE SCALE GENOMIC DNA]</scope>
    <source>
        <strain evidence="9 10">DSM 102189</strain>
    </source>
</reference>
<evidence type="ECO:0000256" key="8">
    <source>
        <dbReference type="RuleBase" id="RU003567"/>
    </source>
</evidence>
<dbReference type="Gene3D" id="3.90.226.10">
    <property type="entry name" value="2-enoyl-CoA Hydratase, Chain A, domain 1"/>
    <property type="match status" value="1"/>
</dbReference>
<dbReference type="NCBIfam" id="NF009205">
    <property type="entry name" value="PRK12553.1"/>
    <property type="match status" value="1"/>
</dbReference>
<dbReference type="PANTHER" id="PTHR10381:SF11">
    <property type="entry name" value="ATP-DEPENDENT CLP PROTEASE PROTEOLYTIC SUBUNIT, MITOCHONDRIAL"/>
    <property type="match status" value="1"/>
</dbReference>
<keyword evidence="3 6" id="KW-0378">Hydrolase</keyword>
<dbReference type="GO" id="GO:0051117">
    <property type="term" value="F:ATPase binding"/>
    <property type="evidence" value="ECO:0007669"/>
    <property type="project" value="TreeGrafter"/>
</dbReference>
<comment type="function">
    <text evidence="6">Cleaves peptides in various proteins in a process that requires ATP hydrolysis. Has a chymotrypsin-like activity. Plays a major role in the degradation of misfolded proteins.</text>
</comment>
<gene>
    <name evidence="6" type="primary">clpP</name>
    <name evidence="9" type="ORF">FHS79_001675</name>
</gene>
<dbReference type="InterPro" id="IPR001907">
    <property type="entry name" value="ClpP"/>
</dbReference>
<sequence>MVIETSNRGERSFDIYSRLLRERIVFVTGQVEDHMASVIVAQLLFLESENPKKDIFMYINSPGGVVTAGMAIYDTMQYIRPKVATVCVGQAASMGSFLLAAGEPGMRVALKHARIMVHQPSGGAQGQATDIEIQAREILRIRATLNELYVKHTGQDIDTIERAMERDKFLSADEAKVFGLVDEVVERRPLPTEEETRAAA</sequence>
<protein>
    <recommendedName>
        <fullName evidence="6 8">ATP-dependent Clp protease proteolytic subunit</fullName>
        <ecNumber evidence="6">3.4.21.92</ecNumber>
    </recommendedName>
    <alternativeName>
        <fullName evidence="6">Endopeptidase Clp</fullName>
    </alternativeName>
</protein>
<evidence type="ECO:0000256" key="3">
    <source>
        <dbReference type="ARBA" id="ARBA00022801"/>
    </source>
</evidence>
<dbReference type="NCBIfam" id="TIGR00493">
    <property type="entry name" value="clpP"/>
    <property type="match status" value="1"/>
</dbReference>
<evidence type="ECO:0000256" key="5">
    <source>
        <dbReference type="ARBA" id="ARBA00034021"/>
    </source>
</evidence>
<comment type="subcellular location">
    <subcellularLocation>
        <location evidence="6">Cytoplasm</location>
    </subcellularLocation>
</comment>
<dbReference type="PRINTS" id="PR00127">
    <property type="entry name" value="CLPPROTEASEP"/>
</dbReference>
<feature type="active site" evidence="7">
    <location>
        <position position="93"/>
    </location>
</feature>
<dbReference type="GO" id="GO:0009368">
    <property type="term" value="C:endopeptidase Clp complex"/>
    <property type="evidence" value="ECO:0007669"/>
    <property type="project" value="TreeGrafter"/>
</dbReference>
<evidence type="ECO:0000313" key="10">
    <source>
        <dbReference type="Proteomes" id="UP000538147"/>
    </source>
</evidence>
<proteinExistence type="inferred from homology"/>
<comment type="caution">
    <text evidence="9">The sequence shown here is derived from an EMBL/GenBank/DDBJ whole genome shotgun (WGS) entry which is preliminary data.</text>
</comment>
<dbReference type="GO" id="GO:0004252">
    <property type="term" value="F:serine-type endopeptidase activity"/>
    <property type="evidence" value="ECO:0007669"/>
    <property type="project" value="UniProtKB-UniRule"/>
</dbReference>
<evidence type="ECO:0000256" key="2">
    <source>
        <dbReference type="ARBA" id="ARBA00022670"/>
    </source>
</evidence>
<feature type="active site" evidence="6">
    <location>
        <position position="118"/>
    </location>
</feature>
<comment type="catalytic activity">
    <reaction evidence="5 6 7">
        <text>Hydrolysis of proteins to small peptides in the presence of ATP and magnesium. alpha-casein is the usual test substrate. In the absence of ATP, only oligopeptides shorter than five residues are hydrolyzed (such as succinyl-Leu-Tyr-|-NHMec, and Leu-Tyr-Leu-|-Tyr-Trp, in which cleavage of the -Tyr-|-Leu- and -Tyr-|-Trp bonds also occurs).</text>
        <dbReference type="EC" id="3.4.21.92"/>
    </reaction>
</comment>
<comment type="similarity">
    <text evidence="1 6 8">Belongs to the peptidase S14 family.</text>
</comment>
<dbReference type="Pfam" id="PF00574">
    <property type="entry name" value="CLP_protease"/>
    <property type="match status" value="1"/>
</dbReference>
<organism evidence="9 10">
    <name type="scientific">Polymorphobacter multimanifer</name>
    <dbReference type="NCBI Taxonomy" id="1070431"/>
    <lineage>
        <taxon>Bacteria</taxon>
        <taxon>Pseudomonadati</taxon>
        <taxon>Pseudomonadota</taxon>
        <taxon>Alphaproteobacteria</taxon>
        <taxon>Sphingomonadales</taxon>
        <taxon>Sphingosinicellaceae</taxon>
        <taxon>Polymorphobacter</taxon>
    </lineage>
</organism>
<dbReference type="CDD" id="cd07017">
    <property type="entry name" value="S14_ClpP_2"/>
    <property type="match status" value="1"/>
</dbReference>
<dbReference type="InterPro" id="IPR018215">
    <property type="entry name" value="ClpP_Ser_AS"/>
</dbReference>
<evidence type="ECO:0000256" key="6">
    <source>
        <dbReference type="HAMAP-Rule" id="MF_00444"/>
    </source>
</evidence>
<dbReference type="Proteomes" id="UP000538147">
    <property type="component" value="Unassembled WGS sequence"/>
</dbReference>
<dbReference type="NCBIfam" id="NF001368">
    <property type="entry name" value="PRK00277.1"/>
    <property type="match status" value="1"/>
</dbReference>
<name>A0A841L3T5_9SPHN</name>
<accession>A0A841L3T5</accession>
<dbReference type="EC" id="3.4.21.92" evidence="6"/>
<keyword evidence="6" id="KW-0963">Cytoplasm</keyword>
<evidence type="ECO:0000313" key="9">
    <source>
        <dbReference type="EMBL" id="MBB6227509.1"/>
    </source>
</evidence>
<dbReference type="FunFam" id="3.90.226.10:FF:000001">
    <property type="entry name" value="ATP-dependent Clp protease proteolytic subunit"/>
    <property type="match status" value="1"/>
</dbReference>
<feature type="active site" description="Nucleophile" evidence="6">
    <location>
        <position position="93"/>
    </location>
</feature>
<keyword evidence="4 6" id="KW-0720">Serine protease</keyword>
<dbReference type="GO" id="GO:0006515">
    <property type="term" value="P:protein quality control for misfolded or incompletely synthesized proteins"/>
    <property type="evidence" value="ECO:0007669"/>
    <property type="project" value="TreeGrafter"/>
</dbReference>